<feature type="compositionally biased region" description="Polar residues" evidence="1">
    <location>
        <begin position="72"/>
        <end position="87"/>
    </location>
</feature>
<protein>
    <submittedName>
        <fullName evidence="2">Uncharacterized protein</fullName>
    </submittedName>
</protein>
<dbReference type="EMBL" id="SJPJ01000003">
    <property type="protein sequence ID" value="TWT75742.1"/>
    <property type="molecule type" value="Genomic_DNA"/>
</dbReference>
<evidence type="ECO:0000256" key="1">
    <source>
        <dbReference type="SAM" id="MobiDB-lite"/>
    </source>
</evidence>
<organism evidence="2 3">
    <name type="scientific">Novipirellula herctigrandis</name>
    <dbReference type="NCBI Taxonomy" id="2527986"/>
    <lineage>
        <taxon>Bacteria</taxon>
        <taxon>Pseudomonadati</taxon>
        <taxon>Planctomycetota</taxon>
        <taxon>Planctomycetia</taxon>
        <taxon>Pirellulales</taxon>
        <taxon>Pirellulaceae</taxon>
        <taxon>Novipirellula</taxon>
    </lineage>
</organism>
<proteinExistence type="predicted"/>
<feature type="region of interest" description="Disordered" evidence="1">
    <location>
        <begin position="18"/>
        <end position="87"/>
    </location>
</feature>
<name>A0A5C5YLI2_9BACT</name>
<feature type="compositionally biased region" description="Basic and acidic residues" evidence="1">
    <location>
        <begin position="35"/>
        <end position="44"/>
    </location>
</feature>
<reference evidence="2 3" key="1">
    <citation type="submission" date="2019-02" db="EMBL/GenBank/DDBJ databases">
        <title>Deep-cultivation of Planctomycetes and their phenomic and genomic characterization uncovers novel biology.</title>
        <authorList>
            <person name="Wiegand S."/>
            <person name="Jogler M."/>
            <person name="Boedeker C."/>
            <person name="Pinto D."/>
            <person name="Vollmers J."/>
            <person name="Rivas-Marin E."/>
            <person name="Kohn T."/>
            <person name="Peeters S.H."/>
            <person name="Heuer A."/>
            <person name="Rast P."/>
            <person name="Oberbeckmann S."/>
            <person name="Bunk B."/>
            <person name="Jeske O."/>
            <person name="Meyerdierks A."/>
            <person name="Storesund J.E."/>
            <person name="Kallscheuer N."/>
            <person name="Luecker S."/>
            <person name="Lage O.M."/>
            <person name="Pohl T."/>
            <person name="Merkel B.J."/>
            <person name="Hornburger P."/>
            <person name="Mueller R.-W."/>
            <person name="Bruemmer F."/>
            <person name="Labrenz M."/>
            <person name="Spormann A.M."/>
            <person name="Op Den Camp H."/>
            <person name="Overmann J."/>
            <person name="Amann R."/>
            <person name="Jetten M.S.M."/>
            <person name="Mascher T."/>
            <person name="Medema M.H."/>
            <person name="Devos D.P."/>
            <person name="Kaster A.-K."/>
            <person name="Ovreas L."/>
            <person name="Rohde M."/>
            <person name="Galperin M.Y."/>
            <person name="Jogler C."/>
        </authorList>
    </citation>
    <scope>NUCLEOTIDE SEQUENCE [LARGE SCALE GENOMIC DNA]</scope>
    <source>
        <strain evidence="2 3">CA13</strain>
    </source>
</reference>
<feature type="compositionally biased region" description="Polar residues" evidence="1">
    <location>
        <begin position="45"/>
        <end position="62"/>
    </location>
</feature>
<sequence length="87" mass="9839">MNRPLRRSELQLFVKELQKHAEPRSGSRSALYHSPQEKKGEIRRQSTSLLTFKPTATPSESSETQEKCEQYPSHTRQPTLAAANGTS</sequence>
<evidence type="ECO:0000313" key="3">
    <source>
        <dbReference type="Proteomes" id="UP000315010"/>
    </source>
</evidence>
<comment type="caution">
    <text evidence="2">The sequence shown here is derived from an EMBL/GenBank/DDBJ whole genome shotgun (WGS) entry which is preliminary data.</text>
</comment>
<evidence type="ECO:0000313" key="2">
    <source>
        <dbReference type="EMBL" id="TWT75742.1"/>
    </source>
</evidence>
<accession>A0A5C5YLI2</accession>
<dbReference type="Proteomes" id="UP000315010">
    <property type="component" value="Unassembled WGS sequence"/>
</dbReference>
<keyword evidence="3" id="KW-1185">Reference proteome</keyword>
<dbReference type="AlphaFoldDB" id="A0A5C5YLI2"/>
<gene>
    <name evidence="2" type="ORF">CA13_73150</name>
</gene>